<dbReference type="AlphaFoldDB" id="W9RDH9"/>
<keyword evidence="2" id="KW-1185">Reference proteome</keyword>
<reference evidence="2" key="1">
    <citation type="submission" date="2013-01" db="EMBL/GenBank/DDBJ databases">
        <title>Draft Genome Sequence of a Mulberry Tree, Morus notabilis C.K. Schneid.</title>
        <authorList>
            <person name="He N."/>
            <person name="Zhao S."/>
        </authorList>
    </citation>
    <scope>NUCLEOTIDE SEQUENCE</scope>
</reference>
<dbReference type="Proteomes" id="UP000030645">
    <property type="component" value="Unassembled WGS sequence"/>
</dbReference>
<sequence length="107" mass="12019">MVRGSKSQKLFATTARVSTIVVQVVVQAIWIGIGKNEWKDMNHGLSIPFKWALSGKNRDPCQGQLRISDMFGIGKNQTDIEKIEPRSSWCLKPNKLDMKDGLDDANM</sequence>
<dbReference type="EMBL" id="KE344887">
    <property type="protein sequence ID" value="EXB83889.1"/>
    <property type="molecule type" value="Genomic_DNA"/>
</dbReference>
<evidence type="ECO:0000313" key="1">
    <source>
        <dbReference type="EMBL" id="EXB83889.1"/>
    </source>
</evidence>
<accession>W9RDH9</accession>
<proteinExistence type="predicted"/>
<evidence type="ECO:0000313" key="2">
    <source>
        <dbReference type="Proteomes" id="UP000030645"/>
    </source>
</evidence>
<organism evidence="1 2">
    <name type="scientific">Morus notabilis</name>
    <dbReference type="NCBI Taxonomy" id="981085"/>
    <lineage>
        <taxon>Eukaryota</taxon>
        <taxon>Viridiplantae</taxon>
        <taxon>Streptophyta</taxon>
        <taxon>Embryophyta</taxon>
        <taxon>Tracheophyta</taxon>
        <taxon>Spermatophyta</taxon>
        <taxon>Magnoliopsida</taxon>
        <taxon>eudicotyledons</taxon>
        <taxon>Gunneridae</taxon>
        <taxon>Pentapetalae</taxon>
        <taxon>rosids</taxon>
        <taxon>fabids</taxon>
        <taxon>Rosales</taxon>
        <taxon>Moraceae</taxon>
        <taxon>Moreae</taxon>
        <taxon>Morus</taxon>
    </lineage>
</organism>
<name>W9RDH9_9ROSA</name>
<gene>
    <name evidence="1" type="ORF">L484_023496</name>
</gene>
<protein>
    <submittedName>
        <fullName evidence="1">Uncharacterized protein</fullName>
    </submittedName>
</protein>